<gene>
    <name evidence="10" type="ORF">SAMN05660236_3721</name>
</gene>
<dbReference type="STRING" id="688867.SAMN05660236_3721"/>
<feature type="active site" description="Proton donor/acceptor" evidence="7">
    <location>
        <position position="156"/>
    </location>
</feature>
<comment type="similarity">
    <text evidence="2">Belongs to the YkuD family.</text>
</comment>
<feature type="coiled-coil region" evidence="8">
    <location>
        <begin position="25"/>
        <end position="52"/>
    </location>
</feature>
<dbReference type="PANTHER" id="PTHR36699">
    <property type="entry name" value="LD-TRANSPEPTIDASE"/>
    <property type="match status" value="1"/>
</dbReference>
<dbReference type="GO" id="GO:0016740">
    <property type="term" value="F:transferase activity"/>
    <property type="evidence" value="ECO:0007669"/>
    <property type="project" value="UniProtKB-KW"/>
</dbReference>
<proteinExistence type="inferred from homology"/>
<dbReference type="GO" id="GO:0008360">
    <property type="term" value="P:regulation of cell shape"/>
    <property type="evidence" value="ECO:0007669"/>
    <property type="project" value="UniProtKB-UniRule"/>
</dbReference>
<dbReference type="SUPFAM" id="SSF141523">
    <property type="entry name" value="L,D-transpeptidase catalytic domain-like"/>
    <property type="match status" value="1"/>
</dbReference>
<dbReference type="PROSITE" id="PS52029">
    <property type="entry name" value="LD_TPASE"/>
    <property type="match status" value="1"/>
</dbReference>
<dbReference type="CDD" id="cd16913">
    <property type="entry name" value="YkuD_like"/>
    <property type="match status" value="1"/>
</dbReference>
<name>A0A1T5LQV7_9BACT</name>
<evidence type="ECO:0000313" key="10">
    <source>
        <dbReference type="EMBL" id="SKC78301.1"/>
    </source>
</evidence>
<dbReference type="AlphaFoldDB" id="A0A1T5LQV7"/>
<keyword evidence="11" id="KW-1185">Reference proteome</keyword>
<keyword evidence="3" id="KW-0808">Transferase</keyword>
<evidence type="ECO:0000259" key="9">
    <source>
        <dbReference type="PROSITE" id="PS52029"/>
    </source>
</evidence>
<dbReference type="InterPro" id="IPR038063">
    <property type="entry name" value="Transpep_catalytic_dom"/>
</dbReference>
<keyword evidence="6 7" id="KW-0961">Cell wall biogenesis/degradation</keyword>
<reference evidence="10 11" key="1">
    <citation type="submission" date="2017-02" db="EMBL/GenBank/DDBJ databases">
        <authorList>
            <person name="Peterson S.W."/>
        </authorList>
    </citation>
    <scope>NUCLEOTIDE SEQUENCE [LARGE SCALE GENOMIC DNA]</scope>
    <source>
        <strain evidence="10 11">DSM 25262</strain>
    </source>
</reference>
<dbReference type="PANTHER" id="PTHR36699:SF1">
    <property type="entry name" value="L,D-TRANSPEPTIDASE YAFK-RELATED"/>
    <property type="match status" value="1"/>
</dbReference>
<dbReference type="EMBL" id="FUZU01000002">
    <property type="protein sequence ID" value="SKC78301.1"/>
    <property type="molecule type" value="Genomic_DNA"/>
</dbReference>
<sequence length="250" mass="28766">MIIQTFRRMNLLFIMATILVQTGSFKQQQQKFERVKNAYDEKEETVKQYFNRQHLNITGAHIFIRTFKKERKLEVWIREKTKSEYTLLNTYDFCASSGILGPKRKEGDLQIPEGVYQINHFNPLSNFHLSLGINYPNASDKILSDAKRPGGSIYIHGNCVTVGCIPVTDDKIKELYILAVEAKNNGQIGIPVHIFPARLDAAGYTQLTHEFSSAPALLTFWSNLQKVYLDFEKTRKINTVHVNARGEYYL</sequence>
<evidence type="ECO:0000256" key="1">
    <source>
        <dbReference type="ARBA" id="ARBA00004752"/>
    </source>
</evidence>
<dbReference type="GO" id="GO:0004180">
    <property type="term" value="F:carboxypeptidase activity"/>
    <property type="evidence" value="ECO:0007669"/>
    <property type="project" value="UniProtKB-ARBA"/>
</dbReference>
<comment type="pathway">
    <text evidence="1 7">Cell wall biogenesis; peptidoglycan biosynthesis.</text>
</comment>
<evidence type="ECO:0000313" key="11">
    <source>
        <dbReference type="Proteomes" id="UP000190961"/>
    </source>
</evidence>
<evidence type="ECO:0000256" key="8">
    <source>
        <dbReference type="SAM" id="Coils"/>
    </source>
</evidence>
<organism evidence="10 11">
    <name type="scientific">Ohtaekwangia koreensis</name>
    <dbReference type="NCBI Taxonomy" id="688867"/>
    <lineage>
        <taxon>Bacteria</taxon>
        <taxon>Pseudomonadati</taxon>
        <taxon>Bacteroidota</taxon>
        <taxon>Cytophagia</taxon>
        <taxon>Cytophagales</taxon>
        <taxon>Fulvivirgaceae</taxon>
        <taxon>Ohtaekwangia</taxon>
    </lineage>
</organism>
<evidence type="ECO:0000256" key="2">
    <source>
        <dbReference type="ARBA" id="ARBA00005992"/>
    </source>
</evidence>
<keyword evidence="4 7" id="KW-0133">Cell shape</keyword>
<accession>A0A1T5LQV7</accession>
<evidence type="ECO:0000256" key="5">
    <source>
        <dbReference type="ARBA" id="ARBA00022984"/>
    </source>
</evidence>
<evidence type="ECO:0000256" key="7">
    <source>
        <dbReference type="PROSITE-ProRule" id="PRU01373"/>
    </source>
</evidence>
<evidence type="ECO:0000256" key="3">
    <source>
        <dbReference type="ARBA" id="ARBA00022679"/>
    </source>
</evidence>
<dbReference type="Pfam" id="PF03734">
    <property type="entry name" value="YkuD"/>
    <property type="match status" value="1"/>
</dbReference>
<dbReference type="GO" id="GO:0009252">
    <property type="term" value="P:peptidoglycan biosynthetic process"/>
    <property type="evidence" value="ECO:0007669"/>
    <property type="project" value="UniProtKB-UniPathway"/>
</dbReference>
<evidence type="ECO:0000256" key="6">
    <source>
        <dbReference type="ARBA" id="ARBA00023316"/>
    </source>
</evidence>
<dbReference type="Proteomes" id="UP000190961">
    <property type="component" value="Unassembled WGS sequence"/>
</dbReference>
<dbReference type="InterPro" id="IPR005490">
    <property type="entry name" value="LD_TPept_cat_dom"/>
</dbReference>
<feature type="domain" description="L,D-TPase catalytic" evidence="9">
    <location>
        <begin position="62"/>
        <end position="195"/>
    </location>
</feature>
<evidence type="ECO:0000256" key="4">
    <source>
        <dbReference type="ARBA" id="ARBA00022960"/>
    </source>
</evidence>
<feature type="active site" description="Nucleophile" evidence="7">
    <location>
        <position position="164"/>
    </location>
</feature>
<dbReference type="UniPathway" id="UPA00219"/>
<keyword evidence="8" id="KW-0175">Coiled coil</keyword>
<dbReference type="GO" id="GO:0071555">
    <property type="term" value="P:cell wall organization"/>
    <property type="evidence" value="ECO:0007669"/>
    <property type="project" value="UniProtKB-UniRule"/>
</dbReference>
<keyword evidence="5 7" id="KW-0573">Peptidoglycan synthesis</keyword>
<protein>
    <submittedName>
        <fullName evidence="10">L,D-transpeptidase catalytic domain</fullName>
    </submittedName>
</protein>